<gene>
    <name evidence="2" type="ORF">GCM10010470_36990</name>
</gene>
<sequence length="189" mass="19907">MTASLQIPAALLELPPDKGALVALVGPPGSGKSTFAAALVKQVARPVSVLCLDEYRARVSAWGDEADQYVTPWAVANLHIDLDEHLAQRRLVVVDATNAESPHRRQLLEIAARHGAVTAAAVLLPALGVCQAHNAQRDPTVGACGWARQVPAVKVADMHAAITGDLPHLADEGWAPVVLADHARAAETR</sequence>
<dbReference type="InterPro" id="IPR003593">
    <property type="entry name" value="AAA+_ATPase"/>
</dbReference>
<evidence type="ECO:0000259" key="1">
    <source>
        <dbReference type="SMART" id="SM00382"/>
    </source>
</evidence>
<name>A0ABN3VEY2_9PSEU</name>
<dbReference type="SMART" id="SM00382">
    <property type="entry name" value="AAA"/>
    <property type="match status" value="1"/>
</dbReference>
<protein>
    <recommendedName>
        <fullName evidence="1">AAA+ ATPase domain-containing protein</fullName>
    </recommendedName>
</protein>
<dbReference type="SUPFAM" id="SSF52540">
    <property type="entry name" value="P-loop containing nucleoside triphosphate hydrolases"/>
    <property type="match status" value="1"/>
</dbReference>
<proteinExistence type="predicted"/>
<dbReference type="RefSeq" id="WP_344681354.1">
    <property type="nucleotide sequence ID" value="NZ_BAAAUX010000015.1"/>
</dbReference>
<dbReference type="InterPro" id="IPR017101">
    <property type="entry name" value="P-loop_ATP/GTP-bd_All4644_prd"/>
</dbReference>
<organism evidence="2 3">
    <name type="scientific">Saccharopolyspora taberi</name>
    <dbReference type="NCBI Taxonomy" id="60895"/>
    <lineage>
        <taxon>Bacteria</taxon>
        <taxon>Bacillati</taxon>
        <taxon>Actinomycetota</taxon>
        <taxon>Actinomycetes</taxon>
        <taxon>Pseudonocardiales</taxon>
        <taxon>Pseudonocardiaceae</taxon>
        <taxon>Saccharopolyspora</taxon>
    </lineage>
</organism>
<evidence type="ECO:0000313" key="3">
    <source>
        <dbReference type="Proteomes" id="UP001500979"/>
    </source>
</evidence>
<dbReference type="PANTHER" id="PTHR12435">
    <property type="match status" value="1"/>
</dbReference>
<dbReference type="InterPro" id="IPR027417">
    <property type="entry name" value="P-loop_NTPase"/>
</dbReference>
<comment type="caution">
    <text evidence="2">The sequence shown here is derived from an EMBL/GenBank/DDBJ whole genome shotgun (WGS) entry which is preliminary data.</text>
</comment>
<keyword evidence="3" id="KW-1185">Reference proteome</keyword>
<feature type="domain" description="AAA+ ATPase" evidence="1">
    <location>
        <begin position="18"/>
        <end position="137"/>
    </location>
</feature>
<dbReference type="PIRSF" id="PIRSF037081">
    <property type="entry name" value="P-loop_All4644_prd"/>
    <property type="match status" value="1"/>
</dbReference>
<dbReference type="Gene3D" id="3.40.50.300">
    <property type="entry name" value="P-loop containing nucleotide triphosphate hydrolases"/>
    <property type="match status" value="1"/>
</dbReference>
<dbReference type="EMBL" id="BAAAUX010000015">
    <property type="protein sequence ID" value="GAA2798429.1"/>
    <property type="molecule type" value="Genomic_DNA"/>
</dbReference>
<evidence type="ECO:0000313" key="2">
    <source>
        <dbReference type="EMBL" id="GAA2798429.1"/>
    </source>
</evidence>
<reference evidence="2 3" key="1">
    <citation type="journal article" date="2019" name="Int. J. Syst. Evol. Microbiol.">
        <title>The Global Catalogue of Microorganisms (GCM) 10K type strain sequencing project: providing services to taxonomists for standard genome sequencing and annotation.</title>
        <authorList>
            <consortium name="The Broad Institute Genomics Platform"/>
            <consortium name="The Broad Institute Genome Sequencing Center for Infectious Disease"/>
            <person name="Wu L."/>
            <person name="Ma J."/>
        </authorList>
    </citation>
    <scope>NUCLEOTIDE SEQUENCE [LARGE SCALE GENOMIC DNA]</scope>
    <source>
        <strain evidence="2 3">JCM 9383</strain>
    </source>
</reference>
<dbReference type="Pfam" id="PF13671">
    <property type="entry name" value="AAA_33"/>
    <property type="match status" value="1"/>
</dbReference>
<dbReference type="Proteomes" id="UP001500979">
    <property type="component" value="Unassembled WGS sequence"/>
</dbReference>
<accession>A0ABN3VEY2</accession>